<comment type="caution">
    <text evidence="2">The sequence shown here is derived from an EMBL/GenBank/DDBJ whole genome shotgun (WGS) entry which is preliminary data.</text>
</comment>
<protein>
    <submittedName>
        <fullName evidence="2">Uncharacterized protein</fullName>
    </submittedName>
</protein>
<dbReference type="EMBL" id="JAHRIO010084317">
    <property type="protein sequence ID" value="MEQ2186518.1"/>
    <property type="molecule type" value="Genomic_DNA"/>
</dbReference>
<evidence type="ECO:0000313" key="2">
    <source>
        <dbReference type="EMBL" id="MEQ2186518.1"/>
    </source>
</evidence>
<sequence length="81" mass="9139">PVDTISHGWQKFPAANGSPSPPVLQRESVCSPLLMHPDFIDKFEILDTCFLPQVPRSPYQSDFLEDEVLSLCVYDADLDFL</sequence>
<feature type="region of interest" description="Disordered" evidence="1">
    <location>
        <begin position="1"/>
        <end position="20"/>
    </location>
</feature>
<evidence type="ECO:0000313" key="3">
    <source>
        <dbReference type="Proteomes" id="UP001476798"/>
    </source>
</evidence>
<feature type="non-terminal residue" evidence="2">
    <location>
        <position position="1"/>
    </location>
</feature>
<proteinExistence type="predicted"/>
<evidence type="ECO:0000256" key="1">
    <source>
        <dbReference type="SAM" id="MobiDB-lite"/>
    </source>
</evidence>
<name>A0ABV0PSX5_9TELE</name>
<accession>A0ABV0PSX5</accession>
<organism evidence="2 3">
    <name type="scientific">Goodea atripinnis</name>
    <dbReference type="NCBI Taxonomy" id="208336"/>
    <lineage>
        <taxon>Eukaryota</taxon>
        <taxon>Metazoa</taxon>
        <taxon>Chordata</taxon>
        <taxon>Craniata</taxon>
        <taxon>Vertebrata</taxon>
        <taxon>Euteleostomi</taxon>
        <taxon>Actinopterygii</taxon>
        <taxon>Neopterygii</taxon>
        <taxon>Teleostei</taxon>
        <taxon>Neoteleostei</taxon>
        <taxon>Acanthomorphata</taxon>
        <taxon>Ovalentaria</taxon>
        <taxon>Atherinomorphae</taxon>
        <taxon>Cyprinodontiformes</taxon>
        <taxon>Goodeidae</taxon>
        <taxon>Goodea</taxon>
    </lineage>
</organism>
<gene>
    <name evidence="2" type="ORF">GOODEAATRI_029446</name>
</gene>
<reference evidence="2 3" key="1">
    <citation type="submission" date="2021-06" db="EMBL/GenBank/DDBJ databases">
        <authorList>
            <person name="Palmer J.M."/>
        </authorList>
    </citation>
    <scope>NUCLEOTIDE SEQUENCE [LARGE SCALE GENOMIC DNA]</scope>
    <source>
        <strain evidence="2 3">GA_2019</strain>
        <tissue evidence="2">Muscle</tissue>
    </source>
</reference>
<dbReference type="Proteomes" id="UP001476798">
    <property type="component" value="Unassembled WGS sequence"/>
</dbReference>
<keyword evidence="3" id="KW-1185">Reference proteome</keyword>